<keyword evidence="6 14" id="KW-0812">Transmembrane</keyword>
<sequence length="473" mass="52376">MVDESMEQFPLIHHHQSCSTSSSSGYDESIEPPKRTGNVWSAVAHIITGVIGAGVLSLAWSVAQLGWIGGPLCILFFAATTMVSSNLLSDCYRYPHPEHGAIRSSSYMEAVKLYLGKKKKSVCGVLAYASLFGSTTAYVITSATSVKAILKSNCYHKEGHEAPCKYGDTLYMMLFGVVQILMSFIPDLHNMAWVSVVAALMSFTYASIGLGLGITTVIENGRIMGSITGIAASSTADKLWLIFQALSDIAFAYPYSIILLEIQDTLEAPPAENKTMKKASMIAIFITTFFYLCCGCFGYAAFGDQTPGNLLTGFGFYEPYWLIDFANACIVLHLIGGYQIYCQPIYNAVDRWCQRKYPNSEFVNKFYRLKLPKLPAFQVNLFRICFRTTYVVSTTGLGILFPYFNQVLGVLGAISFWPLAIYFPVEMYFVQKKVEAWSRKWIVLRIFSFVCFLVTVLGLIGSLQGIISAKLSS</sequence>
<dbReference type="PANTHER" id="PTHR48017">
    <property type="entry name" value="OS05G0424000 PROTEIN-RELATED"/>
    <property type="match status" value="1"/>
</dbReference>
<evidence type="ECO:0000256" key="11">
    <source>
        <dbReference type="ARBA" id="ARBA00023294"/>
    </source>
</evidence>
<feature type="transmembrane region" description="Helical" evidence="14">
    <location>
        <begin position="442"/>
        <end position="467"/>
    </location>
</feature>
<dbReference type="Proteomes" id="UP001341840">
    <property type="component" value="Unassembled WGS sequence"/>
</dbReference>
<comment type="function">
    <text evidence="12">Carrier protein involved in proton-driven auxin influx. Mediates the formation of auxin gradient from developing leaves (site of auxin biosynthesis) to tips by contributing to the loading of auxin in vascular tissues and facilitating acropetal (base to tip) auxin transport within inner tissues of the root apex, and basipetal (tip to base) auxin transport within outer tissues of the root apex. May be involved in lateral roots and nodules formation.</text>
</comment>
<comment type="similarity">
    <text evidence="3">Belongs to the amino acid/polyamine transporter 2 family. Amino acid/auxin permease (AAAP) (TC 2.A.18.1) subfamily.</text>
</comment>
<evidence type="ECO:0000313" key="17">
    <source>
        <dbReference type="Proteomes" id="UP001341840"/>
    </source>
</evidence>
<evidence type="ECO:0000256" key="10">
    <source>
        <dbReference type="ARBA" id="ARBA00023136"/>
    </source>
</evidence>
<evidence type="ECO:0000256" key="7">
    <source>
        <dbReference type="ARBA" id="ARBA00022847"/>
    </source>
</evidence>
<evidence type="ECO:0000256" key="2">
    <source>
        <dbReference type="ARBA" id="ARBA00004236"/>
    </source>
</evidence>
<proteinExistence type="inferred from homology"/>
<feature type="transmembrane region" description="Helical" evidence="14">
    <location>
        <begin position="125"/>
        <end position="149"/>
    </location>
</feature>
<keyword evidence="9 14" id="KW-1133">Transmembrane helix</keyword>
<keyword evidence="10 14" id="KW-0472">Membrane</keyword>
<reference evidence="16 17" key="1">
    <citation type="journal article" date="2023" name="Plants (Basel)">
        <title>Bridging the Gap: Combining Genomics and Transcriptomics Approaches to Understand Stylosanthes scabra, an Orphan Legume from the Brazilian Caatinga.</title>
        <authorList>
            <person name="Ferreira-Neto J.R.C."/>
            <person name="da Silva M.D."/>
            <person name="Binneck E."/>
            <person name="de Melo N.F."/>
            <person name="da Silva R.H."/>
            <person name="de Melo A.L.T.M."/>
            <person name="Pandolfi V."/>
            <person name="Bustamante F.O."/>
            <person name="Brasileiro-Vidal A.C."/>
            <person name="Benko-Iseppon A.M."/>
        </authorList>
    </citation>
    <scope>NUCLEOTIDE SEQUENCE [LARGE SCALE GENOMIC DNA]</scope>
    <source>
        <tissue evidence="16">Leaves</tissue>
    </source>
</reference>
<protein>
    <submittedName>
        <fullName evidence="16">Amino acid permease 7</fullName>
    </submittedName>
</protein>
<evidence type="ECO:0000256" key="14">
    <source>
        <dbReference type="SAM" id="Phobius"/>
    </source>
</evidence>
<dbReference type="EMBL" id="JASCZI010271866">
    <property type="protein sequence ID" value="MED6215946.1"/>
    <property type="molecule type" value="Genomic_DNA"/>
</dbReference>
<keyword evidence="4" id="KW-0813">Transport</keyword>
<evidence type="ECO:0000256" key="13">
    <source>
        <dbReference type="SAM" id="MobiDB-lite"/>
    </source>
</evidence>
<evidence type="ECO:0000256" key="5">
    <source>
        <dbReference type="ARBA" id="ARBA00022475"/>
    </source>
</evidence>
<dbReference type="Pfam" id="PF01490">
    <property type="entry name" value="Aa_trans"/>
    <property type="match status" value="1"/>
</dbReference>
<gene>
    <name evidence="16" type="primary">AAP7_1</name>
    <name evidence="16" type="ORF">PIB30_003152</name>
</gene>
<keyword evidence="11" id="KW-0927">Auxin signaling pathway</keyword>
<evidence type="ECO:0000256" key="3">
    <source>
        <dbReference type="ARBA" id="ARBA00005590"/>
    </source>
</evidence>
<accession>A0ABU6Z1U1</accession>
<comment type="caution">
    <text evidence="16">The sequence shown here is derived from an EMBL/GenBank/DDBJ whole genome shotgun (WGS) entry which is preliminary data.</text>
</comment>
<feature type="transmembrane region" description="Helical" evidence="14">
    <location>
        <begin position="410"/>
        <end position="430"/>
    </location>
</feature>
<keyword evidence="17" id="KW-1185">Reference proteome</keyword>
<evidence type="ECO:0000256" key="8">
    <source>
        <dbReference type="ARBA" id="ARBA00022970"/>
    </source>
</evidence>
<evidence type="ECO:0000259" key="15">
    <source>
        <dbReference type="Pfam" id="PF01490"/>
    </source>
</evidence>
<comment type="subcellular location">
    <subcellularLocation>
        <location evidence="2">Cell membrane</location>
    </subcellularLocation>
    <subcellularLocation>
        <location evidence="1">Endomembrane system</location>
        <topology evidence="1">Multi-pass membrane protein</topology>
    </subcellularLocation>
</comment>
<keyword evidence="7" id="KW-0769">Symport</keyword>
<feature type="transmembrane region" description="Helical" evidence="14">
    <location>
        <begin position="39"/>
        <end position="60"/>
    </location>
</feature>
<organism evidence="16 17">
    <name type="scientific">Stylosanthes scabra</name>
    <dbReference type="NCBI Taxonomy" id="79078"/>
    <lineage>
        <taxon>Eukaryota</taxon>
        <taxon>Viridiplantae</taxon>
        <taxon>Streptophyta</taxon>
        <taxon>Embryophyta</taxon>
        <taxon>Tracheophyta</taxon>
        <taxon>Spermatophyta</taxon>
        <taxon>Magnoliopsida</taxon>
        <taxon>eudicotyledons</taxon>
        <taxon>Gunneridae</taxon>
        <taxon>Pentapetalae</taxon>
        <taxon>rosids</taxon>
        <taxon>fabids</taxon>
        <taxon>Fabales</taxon>
        <taxon>Fabaceae</taxon>
        <taxon>Papilionoideae</taxon>
        <taxon>50 kb inversion clade</taxon>
        <taxon>dalbergioids sensu lato</taxon>
        <taxon>Dalbergieae</taxon>
        <taxon>Pterocarpus clade</taxon>
        <taxon>Stylosanthes</taxon>
    </lineage>
</organism>
<evidence type="ECO:0000256" key="6">
    <source>
        <dbReference type="ARBA" id="ARBA00022692"/>
    </source>
</evidence>
<name>A0ABU6Z1U1_9FABA</name>
<evidence type="ECO:0000256" key="12">
    <source>
        <dbReference type="ARBA" id="ARBA00045588"/>
    </source>
</evidence>
<evidence type="ECO:0000256" key="9">
    <source>
        <dbReference type="ARBA" id="ARBA00022989"/>
    </source>
</evidence>
<dbReference type="InterPro" id="IPR013057">
    <property type="entry name" value="AA_transpt_TM"/>
</dbReference>
<feature type="transmembrane region" description="Helical" evidence="14">
    <location>
        <begin position="66"/>
        <end position="88"/>
    </location>
</feature>
<evidence type="ECO:0000256" key="4">
    <source>
        <dbReference type="ARBA" id="ARBA00022448"/>
    </source>
</evidence>
<feature type="domain" description="Amino acid transporter transmembrane" evidence="15">
    <location>
        <begin position="36"/>
        <end position="467"/>
    </location>
</feature>
<feature type="transmembrane region" description="Helical" evidence="14">
    <location>
        <begin position="320"/>
        <end position="341"/>
    </location>
</feature>
<feature type="transmembrane region" description="Helical" evidence="14">
    <location>
        <begin position="281"/>
        <end position="300"/>
    </location>
</feature>
<keyword evidence="5" id="KW-1003">Cell membrane</keyword>
<feature type="transmembrane region" description="Helical" evidence="14">
    <location>
        <begin position="192"/>
        <end position="218"/>
    </location>
</feature>
<feature type="transmembrane region" description="Helical" evidence="14">
    <location>
        <begin position="238"/>
        <end position="260"/>
    </location>
</feature>
<feature type="transmembrane region" description="Helical" evidence="14">
    <location>
        <begin position="169"/>
        <end position="185"/>
    </location>
</feature>
<evidence type="ECO:0000256" key="1">
    <source>
        <dbReference type="ARBA" id="ARBA00004127"/>
    </source>
</evidence>
<keyword evidence="8" id="KW-0029">Amino-acid transport</keyword>
<feature type="region of interest" description="Disordered" evidence="13">
    <location>
        <begin position="9"/>
        <end position="32"/>
    </location>
</feature>
<evidence type="ECO:0000313" key="16">
    <source>
        <dbReference type="EMBL" id="MED6215946.1"/>
    </source>
</evidence>